<dbReference type="PANTHER" id="PTHR23502:SF48">
    <property type="entry name" value="MULTIDRUG TRANSPORTER, PUTATIVE (AFU_ORTHOLOGUE AFUA_5G02700)-RELATED"/>
    <property type="match status" value="1"/>
</dbReference>
<evidence type="ECO:0000313" key="8">
    <source>
        <dbReference type="Proteomes" id="UP000827549"/>
    </source>
</evidence>
<feature type="transmembrane region" description="Helical" evidence="5">
    <location>
        <begin position="146"/>
        <end position="169"/>
    </location>
</feature>
<feature type="transmembrane region" description="Helical" evidence="5">
    <location>
        <begin position="928"/>
        <end position="950"/>
    </location>
</feature>
<feature type="transmembrane region" description="Helical" evidence="5">
    <location>
        <begin position="490"/>
        <end position="510"/>
    </location>
</feature>
<evidence type="ECO:0000256" key="3">
    <source>
        <dbReference type="ARBA" id="ARBA00022989"/>
    </source>
</evidence>
<evidence type="ECO:0000256" key="1">
    <source>
        <dbReference type="ARBA" id="ARBA00004141"/>
    </source>
</evidence>
<feature type="transmembrane region" description="Helical" evidence="5">
    <location>
        <begin position="649"/>
        <end position="667"/>
    </location>
</feature>
<evidence type="ECO:0000256" key="5">
    <source>
        <dbReference type="SAM" id="Phobius"/>
    </source>
</evidence>
<feature type="transmembrane region" description="Helical" evidence="5">
    <location>
        <begin position="426"/>
        <end position="445"/>
    </location>
</feature>
<comment type="subcellular location">
    <subcellularLocation>
        <location evidence="1">Membrane</location>
        <topology evidence="1">Multi-pass membrane protein</topology>
    </subcellularLocation>
</comment>
<dbReference type="InterPro" id="IPR011701">
    <property type="entry name" value="MFS"/>
</dbReference>
<dbReference type="EMBL" id="CP086715">
    <property type="protein sequence ID" value="WOO79913.1"/>
    <property type="molecule type" value="Genomic_DNA"/>
</dbReference>
<dbReference type="InterPro" id="IPR020846">
    <property type="entry name" value="MFS_dom"/>
</dbReference>
<dbReference type="Pfam" id="PF07690">
    <property type="entry name" value="MFS_1"/>
    <property type="match status" value="1"/>
</dbReference>
<protein>
    <submittedName>
        <fullName evidence="7">Purtative transporter mfs2</fullName>
    </submittedName>
</protein>
<dbReference type="PANTHER" id="PTHR23502">
    <property type="entry name" value="MAJOR FACILITATOR SUPERFAMILY"/>
    <property type="match status" value="1"/>
</dbReference>
<dbReference type="Gene3D" id="1.20.1250.20">
    <property type="entry name" value="MFS general substrate transporter like domains"/>
    <property type="match status" value="1"/>
</dbReference>
<dbReference type="Proteomes" id="UP000827549">
    <property type="component" value="Chromosome 2"/>
</dbReference>
<feature type="transmembrane region" description="Helical" evidence="5">
    <location>
        <begin position="40"/>
        <end position="58"/>
    </location>
</feature>
<evidence type="ECO:0000313" key="7">
    <source>
        <dbReference type="EMBL" id="WOO79913.1"/>
    </source>
</evidence>
<feature type="transmembrane region" description="Helical" evidence="5">
    <location>
        <begin position="757"/>
        <end position="776"/>
    </location>
</feature>
<evidence type="ECO:0000256" key="4">
    <source>
        <dbReference type="ARBA" id="ARBA00023136"/>
    </source>
</evidence>
<feature type="transmembrane region" description="Helical" evidence="5">
    <location>
        <begin position="384"/>
        <end position="406"/>
    </location>
</feature>
<keyword evidence="3 5" id="KW-1133">Transmembrane helix</keyword>
<proteinExistence type="predicted"/>
<feature type="transmembrane region" description="Helical" evidence="5">
    <location>
        <begin position="329"/>
        <end position="351"/>
    </location>
</feature>
<keyword evidence="8" id="KW-1185">Reference proteome</keyword>
<dbReference type="Pfam" id="PF13520">
    <property type="entry name" value="AA_permease_2"/>
    <property type="match status" value="1"/>
</dbReference>
<dbReference type="GO" id="GO:0005886">
    <property type="term" value="C:plasma membrane"/>
    <property type="evidence" value="ECO:0007669"/>
    <property type="project" value="TreeGrafter"/>
</dbReference>
<dbReference type="GeneID" id="87806670"/>
<feature type="transmembrane region" description="Helical" evidence="5">
    <location>
        <begin position="609"/>
        <end position="629"/>
    </location>
</feature>
<feature type="transmembrane region" description="Helical" evidence="5">
    <location>
        <begin position="860"/>
        <end position="880"/>
    </location>
</feature>
<feature type="domain" description="Major facilitator superfamily (MFS) profile" evidence="6">
    <location>
        <begin position="491"/>
        <end position="954"/>
    </location>
</feature>
<dbReference type="SUPFAM" id="SSF103473">
    <property type="entry name" value="MFS general substrate transporter"/>
    <property type="match status" value="1"/>
</dbReference>
<keyword evidence="4 5" id="KW-0472">Membrane</keyword>
<feature type="transmembrane region" description="Helical" evidence="5">
    <location>
        <begin position="720"/>
        <end position="745"/>
    </location>
</feature>
<feature type="transmembrane region" description="Helical" evidence="5">
    <location>
        <begin position="892"/>
        <end position="916"/>
    </location>
</feature>
<dbReference type="PROSITE" id="PS50850">
    <property type="entry name" value="MFS"/>
    <property type="match status" value="1"/>
</dbReference>
<dbReference type="Gene3D" id="1.20.1740.10">
    <property type="entry name" value="Amino acid/polyamine transporter I"/>
    <property type="match status" value="1"/>
</dbReference>
<feature type="transmembrane region" description="Helical" evidence="5">
    <location>
        <begin position="835"/>
        <end position="854"/>
    </location>
</feature>
<dbReference type="AlphaFoldDB" id="A0AAF0YAB6"/>
<accession>A0AAF0YAB6</accession>
<dbReference type="InterPro" id="IPR036259">
    <property type="entry name" value="MFS_trans_sf"/>
</dbReference>
<reference evidence="7" key="1">
    <citation type="submission" date="2023-10" db="EMBL/GenBank/DDBJ databases">
        <authorList>
            <person name="Noh H."/>
        </authorList>
    </citation>
    <scope>NUCLEOTIDE SEQUENCE</scope>
    <source>
        <strain evidence="7">DUCC4014</strain>
    </source>
</reference>
<name>A0AAF0YAB6_9TREE</name>
<feature type="transmembrane region" description="Helical" evidence="5">
    <location>
        <begin position="288"/>
        <end position="309"/>
    </location>
</feature>
<feature type="transmembrane region" description="Helical" evidence="5">
    <location>
        <begin position="248"/>
        <end position="267"/>
    </location>
</feature>
<dbReference type="InterPro" id="IPR002293">
    <property type="entry name" value="AA/rel_permease1"/>
</dbReference>
<feature type="transmembrane region" description="Helical" evidence="5">
    <location>
        <begin position="358"/>
        <end position="378"/>
    </location>
</feature>
<feature type="transmembrane region" description="Helical" evidence="5">
    <location>
        <begin position="181"/>
        <end position="202"/>
    </location>
</feature>
<dbReference type="GO" id="GO:0022857">
    <property type="term" value="F:transmembrane transporter activity"/>
    <property type="evidence" value="ECO:0007669"/>
    <property type="project" value="InterPro"/>
</dbReference>
<feature type="transmembrane region" description="Helical" evidence="5">
    <location>
        <begin position="522"/>
        <end position="543"/>
    </location>
</feature>
<organism evidence="7 8">
    <name type="scientific">Vanrija pseudolonga</name>
    <dbReference type="NCBI Taxonomy" id="143232"/>
    <lineage>
        <taxon>Eukaryota</taxon>
        <taxon>Fungi</taxon>
        <taxon>Dikarya</taxon>
        <taxon>Basidiomycota</taxon>
        <taxon>Agaricomycotina</taxon>
        <taxon>Tremellomycetes</taxon>
        <taxon>Trichosporonales</taxon>
        <taxon>Trichosporonaceae</taxon>
        <taxon>Vanrija</taxon>
    </lineage>
</organism>
<evidence type="ECO:0000256" key="2">
    <source>
        <dbReference type="ARBA" id="ARBA00022692"/>
    </source>
</evidence>
<gene>
    <name evidence="7" type="primary">mfs2</name>
    <name evidence="7" type="ORF">LOC62_02G003427</name>
</gene>
<keyword evidence="2 5" id="KW-0812">Transmembrane</keyword>
<feature type="transmembrane region" description="Helical" evidence="5">
    <location>
        <begin position="209"/>
        <end position="228"/>
    </location>
</feature>
<dbReference type="RefSeq" id="XP_062625945.1">
    <property type="nucleotide sequence ID" value="XM_062769961.1"/>
</dbReference>
<feature type="transmembrane region" description="Helical" evidence="5">
    <location>
        <begin position="555"/>
        <end position="588"/>
    </location>
</feature>
<dbReference type="CDD" id="cd17323">
    <property type="entry name" value="MFS_Tpo1_MDR_like"/>
    <property type="match status" value="1"/>
</dbReference>
<evidence type="ECO:0000259" key="6">
    <source>
        <dbReference type="PROSITE" id="PS50850"/>
    </source>
</evidence>
<sequence>MAEHSVEPVSDEKAVHQRHDLDGAVTNVDELRQGFSIPSLLAIALMLGGAWAAFPQLLGVTIPYGGSLNLIYSIWIVGAGCQCTYMTVSASETTESRVEGGTLIPQMGEMASAWPTSSGPQEYAFQLASPRFKRAMSYATGWSMSIMYLFALLACTVLEAGQILAMVSYAHPSYEPKKVHIWAVNCCLLVAGAMINIFGITAMHRLQTFSLLFFIAGFFIWLIVPVAVSPQHATPKEVFTTVFNQSGWSDFVAMMIGLSFVQPGYGIPDTVTHLAEETSRPEIDIPRAMYLSPAISTVTYTAMAISMMFCGVDFQTLLDSPTGYPYYDFLSHTVVNRIGVICLSTIILLGAVHPKLQVPVWSIALTCVFNCLFSLLLLGSDMALHTILGCIQVLQAWVYVPLLGLLMWRMRKYPEVPPMSLGRWGWPINIGSMAYQLFTAVFWHFPYTWPYDAMDFSSSSAPKDPNKQWIEFDPDDPAAPHNWSRPYKTWVVMLLSWLSLSLTFASSISSPTVHQLMREFNCSWEVGQLTTTMFLIGTGIGSMPSAPLSELFGRLPVYIISLALATVFAVGCAVSNSITCLCIMRLLGGFMSAAPLANAGGSLNDVSNAVIRSLTLPVYAATGFVGPVLGPLVGSYVANSPHLGWRWCYWIVVIANGAAFLTTTLFMPETNAAALLRFKAFKLRRAGHKEWFAPIEEASLGQATADSLKRPFKMLAVEPILQLVVLYLTIVYICLYGFFVAYPIVFGTHGIGPAKVGLMYIPILVGFALLFIIKYLHFLRYRRLATPPAKEIPSSPVVPDTNSASSDSATIVDGGEANDVDWDGKLIHVEPEERLIPLMFTCILLPAGLFWFAWTSPSRYSVWALMMSGIPFGIGVLGVFQDSYLYLIDAYGQYASSALAGATLVRYVVSGCVILAFPRMFQTLGHPWAGSLLGFLAVAMIPVPYAFYYFGSRIRARCEFTTRPPS</sequence>